<dbReference type="EMBL" id="CDMY01000352">
    <property type="protein sequence ID" value="CEM04499.1"/>
    <property type="molecule type" value="Genomic_DNA"/>
</dbReference>
<protein>
    <submittedName>
        <fullName evidence="1">Uncharacterized protein</fullName>
    </submittedName>
</protein>
<evidence type="ECO:0000313" key="2">
    <source>
        <dbReference type="Proteomes" id="UP000041254"/>
    </source>
</evidence>
<organism evidence="1 2">
    <name type="scientific">Vitrella brassicaformis (strain CCMP3155)</name>
    <dbReference type="NCBI Taxonomy" id="1169540"/>
    <lineage>
        <taxon>Eukaryota</taxon>
        <taxon>Sar</taxon>
        <taxon>Alveolata</taxon>
        <taxon>Colpodellida</taxon>
        <taxon>Vitrellaceae</taxon>
        <taxon>Vitrella</taxon>
    </lineage>
</organism>
<dbReference type="Proteomes" id="UP000041254">
    <property type="component" value="Unassembled WGS sequence"/>
</dbReference>
<dbReference type="PhylomeDB" id="A0A0G4EYR2"/>
<dbReference type="FunCoup" id="A0A0G4EYR2">
    <property type="interactions" value="2"/>
</dbReference>
<sequence>MSTSSALADTARSVVVRTPSGSRRAFFRSKVHRDLVVLQCRNKLKERLLDRYLSVGHMECRVIRKRSFLPVLTKWAEVNVTNNPREPDTDPHIIPTPVLSSSELKRAVSDDVEVEWLMERLRLPQKEDCVRRHPYYPKIMDKPMPQFPYTPYQLEMLRDFYGLIKWPWSDWWPKAGKEKKPVPR</sequence>
<keyword evidence="2" id="KW-1185">Reference proteome</keyword>
<dbReference type="VEuPathDB" id="CryptoDB:Vbra_21156"/>
<dbReference type="InParanoid" id="A0A0G4EYR2"/>
<accession>A0A0G4EYR2</accession>
<dbReference type="OrthoDB" id="360649at2759"/>
<name>A0A0G4EYR2_VITBC</name>
<gene>
    <name evidence="1" type="ORF">Vbra_21156</name>
</gene>
<proteinExistence type="predicted"/>
<evidence type="ECO:0000313" key="1">
    <source>
        <dbReference type="EMBL" id="CEM04499.1"/>
    </source>
</evidence>
<dbReference type="OMA" id="IKFPYND"/>
<dbReference type="AlphaFoldDB" id="A0A0G4EYR2"/>
<reference evidence="1 2" key="1">
    <citation type="submission" date="2014-11" db="EMBL/GenBank/DDBJ databases">
        <authorList>
            <person name="Zhu J."/>
            <person name="Qi W."/>
            <person name="Song R."/>
        </authorList>
    </citation>
    <scope>NUCLEOTIDE SEQUENCE [LARGE SCALE GENOMIC DNA]</scope>
</reference>